<dbReference type="GO" id="GO:0007165">
    <property type="term" value="P:signal transduction"/>
    <property type="evidence" value="ECO:0007669"/>
    <property type="project" value="InterPro"/>
</dbReference>
<comment type="subcellular location">
    <subcellularLocation>
        <location evidence="1">Cytoplasm</location>
    </subcellularLocation>
</comment>
<dbReference type="EMBL" id="UOFX01000029">
    <property type="protein sequence ID" value="VAX07719.1"/>
    <property type="molecule type" value="Genomic_DNA"/>
</dbReference>
<protein>
    <recommendedName>
        <fullName evidence="2">Chemotaxis protein CheW</fullName>
    </recommendedName>
</protein>
<evidence type="ECO:0000259" key="4">
    <source>
        <dbReference type="PROSITE" id="PS50851"/>
    </source>
</evidence>
<dbReference type="PANTHER" id="PTHR22617:SF45">
    <property type="entry name" value="CHEMOTAXIS PROTEIN CHEW"/>
    <property type="match status" value="1"/>
</dbReference>
<gene>
    <name evidence="5" type="ORF">MNBD_GAMMA26-830</name>
</gene>
<dbReference type="InterPro" id="IPR002545">
    <property type="entry name" value="CheW-lke_dom"/>
</dbReference>
<dbReference type="Gene3D" id="2.40.50.180">
    <property type="entry name" value="CheA-289, Domain 4"/>
    <property type="match status" value="1"/>
</dbReference>
<dbReference type="SUPFAM" id="SSF50341">
    <property type="entry name" value="CheW-like"/>
    <property type="match status" value="1"/>
</dbReference>
<proteinExistence type="predicted"/>
<evidence type="ECO:0000256" key="3">
    <source>
        <dbReference type="ARBA" id="ARBA00022490"/>
    </source>
</evidence>
<dbReference type="InterPro" id="IPR039315">
    <property type="entry name" value="CheW"/>
</dbReference>
<dbReference type="Pfam" id="PF01584">
    <property type="entry name" value="CheW"/>
    <property type="match status" value="1"/>
</dbReference>
<keyword evidence="3" id="KW-0963">Cytoplasm</keyword>
<dbReference type="GO" id="GO:0006935">
    <property type="term" value="P:chemotaxis"/>
    <property type="evidence" value="ECO:0007669"/>
    <property type="project" value="InterPro"/>
</dbReference>
<accession>A0A3B1AP51</accession>
<dbReference type="AlphaFoldDB" id="A0A3B1AP51"/>
<evidence type="ECO:0000313" key="5">
    <source>
        <dbReference type="EMBL" id="VAX07719.1"/>
    </source>
</evidence>
<dbReference type="PROSITE" id="PS50851">
    <property type="entry name" value="CHEW"/>
    <property type="match status" value="1"/>
</dbReference>
<dbReference type="SMART" id="SM00260">
    <property type="entry name" value="CheW"/>
    <property type="match status" value="1"/>
</dbReference>
<name>A0A3B1AP51_9ZZZZ</name>
<organism evidence="5">
    <name type="scientific">hydrothermal vent metagenome</name>
    <dbReference type="NCBI Taxonomy" id="652676"/>
    <lineage>
        <taxon>unclassified sequences</taxon>
        <taxon>metagenomes</taxon>
        <taxon>ecological metagenomes</taxon>
    </lineage>
</organism>
<dbReference type="Gene3D" id="2.30.30.40">
    <property type="entry name" value="SH3 Domains"/>
    <property type="match status" value="1"/>
</dbReference>
<dbReference type="InterPro" id="IPR036061">
    <property type="entry name" value="CheW-like_dom_sf"/>
</dbReference>
<feature type="domain" description="CheW-like" evidence="4">
    <location>
        <begin position="23"/>
        <end position="167"/>
    </location>
</feature>
<dbReference type="PANTHER" id="PTHR22617">
    <property type="entry name" value="CHEMOTAXIS SENSOR HISTIDINE KINASE-RELATED"/>
    <property type="match status" value="1"/>
</dbReference>
<dbReference type="GO" id="GO:0005829">
    <property type="term" value="C:cytosol"/>
    <property type="evidence" value="ECO:0007669"/>
    <property type="project" value="TreeGrafter"/>
</dbReference>
<sequence length="176" mass="19422">MMTETDTPTKEDQCDESHIDNHKTQYLTFTLADEEYGVDILRVQEIRGWEVATRVPNAPSYVKGVLNLRGSIVPIFDLRERFELHIHAYTKDTVVVVLRVNGEAGMCIMGVVVDAVSDVLNAGHEGIVCAPDFGDRIATEFISGLVSAGGKMVMLLDVDKLLNQDKQEEVDKADAA</sequence>
<evidence type="ECO:0000256" key="1">
    <source>
        <dbReference type="ARBA" id="ARBA00004496"/>
    </source>
</evidence>
<reference evidence="5" key="1">
    <citation type="submission" date="2018-06" db="EMBL/GenBank/DDBJ databases">
        <authorList>
            <person name="Zhirakovskaya E."/>
        </authorList>
    </citation>
    <scope>NUCLEOTIDE SEQUENCE</scope>
</reference>
<dbReference type="CDD" id="cd00732">
    <property type="entry name" value="CheW"/>
    <property type="match status" value="1"/>
</dbReference>
<evidence type="ECO:0000256" key="2">
    <source>
        <dbReference type="ARBA" id="ARBA00021483"/>
    </source>
</evidence>